<dbReference type="EnsemblPlants" id="AUR62022478-RA">
    <property type="protein sequence ID" value="AUR62022478-RA:cds"/>
    <property type="gene ID" value="AUR62022478"/>
</dbReference>
<dbReference type="InterPro" id="IPR045880">
    <property type="entry name" value="ZCF37"/>
</dbReference>
<dbReference type="PANTHER" id="PTHR35275">
    <property type="entry name" value="ZCF37"/>
    <property type="match status" value="1"/>
</dbReference>
<sequence>MVSGFICGTHSFPREEDEYERQTRSADSSPRRSRSKSSSNKNPYSSRGLDKFSALLAEIEEKRQQIYSQVEPDEISLVRFSYSGDHDFKPIVVKAKHKASPDLVVEQPKSDSDLKTSTLRKLQSSKSMNAREENKAENEINKKKKKMGCGKKNKD</sequence>
<feature type="compositionally biased region" description="Basic and acidic residues" evidence="1">
    <location>
        <begin position="129"/>
        <end position="141"/>
    </location>
</feature>
<reference evidence="2" key="1">
    <citation type="journal article" date="2017" name="Nature">
        <title>The genome of Chenopodium quinoa.</title>
        <authorList>
            <person name="Jarvis D.E."/>
            <person name="Ho Y.S."/>
            <person name="Lightfoot D.J."/>
            <person name="Schmoeckel S.M."/>
            <person name="Li B."/>
            <person name="Borm T.J.A."/>
            <person name="Ohyanagi H."/>
            <person name="Mineta K."/>
            <person name="Michell C.T."/>
            <person name="Saber N."/>
            <person name="Kharbatia N.M."/>
            <person name="Rupper R.R."/>
            <person name="Sharp A.R."/>
            <person name="Dally N."/>
            <person name="Boughton B.A."/>
            <person name="Woo Y.H."/>
            <person name="Gao G."/>
            <person name="Schijlen E.G.W.M."/>
            <person name="Guo X."/>
            <person name="Momin A.A."/>
            <person name="Negrao S."/>
            <person name="Al-Babili S."/>
            <person name="Gehring C."/>
            <person name="Roessner U."/>
            <person name="Jung C."/>
            <person name="Murphy K."/>
            <person name="Arold S.T."/>
            <person name="Gojobori T."/>
            <person name="van der Linden C.G."/>
            <person name="van Loo E.N."/>
            <person name="Jellen E.N."/>
            <person name="Maughan P.J."/>
            <person name="Tester M."/>
        </authorList>
    </citation>
    <scope>NUCLEOTIDE SEQUENCE [LARGE SCALE GENOMIC DNA]</scope>
    <source>
        <strain evidence="2">cv. PI 614886</strain>
    </source>
</reference>
<reference evidence="2" key="2">
    <citation type="submission" date="2021-03" db="UniProtKB">
        <authorList>
            <consortium name="EnsemblPlants"/>
        </authorList>
    </citation>
    <scope>IDENTIFICATION</scope>
</reference>
<evidence type="ECO:0000313" key="2">
    <source>
        <dbReference type="EnsemblPlants" id="AUR62022478-RA:cds"/>
    </source>
</evidence>
<name>A0A803M2N0_CHEQI</name>
<evidence type="ECO:0000256" key="1">
    <source>
        <dbReference type="SAM" id="MobiDB-lite"/>
    </source>
</evidence>
<feature type="compositionally biased region" description="Basic residues" evidence="1">
    <location>
        <begin position="142"/>
        <end position="155"/>
    </location>
</feature>
<protein>
    <submittedName>
        <fullName evidence="2">Uncharacterized protein</fullName>
    </submittedName>
</protein>
<keyword evidence="3" id="KW-1185">Reference proteome</keyword>
<dbReference type="AlphaFoldDB" id="A0A803M2N0"/>
<feature type="region of interest" description="Disordered" evidence="1">
    <location>
        <begin position="102"/>
        <end position="155"/>
    </location>
</feature>
<evidence type="ECO:0000313" key="3">
    <source>
        <dbReference type="Proteomes" id="UP000596660"/>
    </source>
</evidence>
<accession>A0A803M2N0</accession>
<organism evidence="2 3">
    <name type="scientific">Chenopodium quinoa</name>
    <name type="common">Quinoa</name>
    <dbReference type="NCBI Taxonomy" id="63459"/>
    <lineage>
        <taxon>Eukaryota</taxon>
        <taxon>Viridiplantae</taxon>
        <taxon>Streptophyta</taxon>
        <taxon>Embryophyta</taxon>
        <taxon>Tracheophyta</taxon>
        <taxon>Spermatophyta</taxon>
        <taxon>Magnoliopsida</taxon>
        <taxon>eudicotyledons</taxon>
        <taxon>Gunneridae</taxon>
        <taxon>Pentapetalae</taxon>
        <taxon>Caryophyllales</taxon>
        <taxon>Chenopodiaceae</taxon>
        <taxon>Chenopodioideae</taxon>
        <taxon>Atripliceae</taxon>
        <taxon>Chenopodium</taxon>
    </lineage>
</organism>
<proteinExistence type="predicted"/>
<dbReference type="Proteomes" id="UP000596660">
    <property type="component" value="Unplaced"/>
</dbReference>
<feature type="region of interest" description="Disordered" evidence="1">
    <location>
        <begin position="1"/>
        <end position="47"/>
    </location>
</feature>
<feature type="compositionally biased region" description="Polar residues" evidence="1">
    <location>
        <begin position="115"/>
        <end position="128"/>
    </location>
</feature>
<dbReference type="Gramene" id="AUR62022478-RA">
    <property type="protein sequence ID" value="AUR62022478-RA:cds"/>
    <property type="gene ID" value="AUR62022478"/>
</dbReference>
<feature type="compositionally biased region" description="Low complexity" evidence="1">
    <location>
        <begin position="36"/>
        <end position="47"/>
    </location>
</feature>
<dbReference type="PANTHER" id="PTHR35275:SF1">
    <property type="entry name" value="OS07G0585900 PROTEIN"/>
    <property type="match status" value="1"/>
</dbReference>